<dbReference type="AlphaFoldDB" id="A0AAD2AV68"/>
<gene>
    <name evidence="2" type="ORF">R77569_04813</name>
    <name evidence="1" type="ORF">R77591_03857</name>
</gene>
<evidence type="ECO:0000313" key="1">
    <source>
        <dbReference type="EMBL" id="CAJ0692073.1"/>
    </source>
</evidence>
<evidence type="ECO:0008006" key="5">
    <source>
        <dbReference type="Google" id="ProtNLM"/>
    </source>
</evidence>
<evidence type="ECO:0000313" key="2">
    <source>
        <dbReference type="EMBL" id="CAJ0898454.1"/>
    </source>
</evidence>
<dbReference type="EMBL" id="CAUDKV010000032">
    <property type="protein sequence ID" value="CAJ0898454.1"/>
    <property type="molecule type" value="Genomic_DNA"/>
</dbReference>
<name>A0AAD2AV68_9RALS</name>
<organism evidence="1 3">
    <name type="scientific">Ralstonia mannitolilytica</name>
    <dbReference type="NCBI Taxonomy" id="105219"/>
    <lineage>
        <taxon>Bacteria</taxon>
        <taxon>Pseudomonadati</taxon>
        <taxon>Pseudomonadota</taxon>
        <taxon>Betaproteobacteria</taxon>
        <taxon>Burkholderiales</taxon>
        <taxon>Burkholderiaceae</taxon>
        <taxon>Ralstonia</taxon>
    </lineage>
</organism>
<dbReference type="InterPro" id="IPR021799">
    <property type="entry name" value="PIN-like_prokaryotic"/>
</dbReference>
<proteinExistence type="predicted"/>
<dbReference type="Pfam" id="PF11848">
    <property type="entry name" value="DUF3368"/>
    <property type="match status" value="1"/>
</dbReference>
<evidence type="ECO:0000313" key="3">
    <source>
        <dbReference type="Proteomes" id="UP001190002"/>
    </source>
</evidence>
<accession>A0AAD2AV68</accession>
<dbReference type="EMBL" id="CATVXE010000019">
    <property type="protein sequence ID" value="CAJ0692073.1"/>
    <property type="molecule type" value="Genomic_DNA"/>
</dbReference>
<sequence length="165" mass="17421">MSRPVVVSDAGPLIALAGCGHLELLVAVFDAVHVPQVVLAETTADRSRPGAADIAAFVEAHVQVHPDRDDPVYATAVSHLDEGEAQALSLAHALGCGVLMDERRGRQTAIRQGVPLFGVLGVLLQAKRIGKLERIAPALDRMQANGYRVSQALIEAALRLADEAP</sequence>
<dbReference type="Proteomes" id="UP001190002">
    <property type="component" value="Unassembled WGS sequence"/>
</dbReference>
<comment type="caution">
    <text evidence="1">The sequence shown here is derived from an EMBL/GenBank/DDBJ whole genome shotgun (WGS) entry which is preliminary data.</text>
</comment>
<keyword evidence="4" id="KW-1185">Reference proteome</keyword>
<dbReference type="Proteomes" id="UP001190452">
    <property type="component" value="Unassembled WGS sequence"/>
</dbReference>
<dbReference type="RefSeq" id="WP_102080524.1">
    <property type="nucleotide sequence ID" value="NZ_CATVXE010000019.1"/>
</dbReference>
<reference evidence="1 4" key="1">
    <citation type="submission" date="2023-07" db="EMBL/GenBank/DDBJ databases">
        <authorList>
            <person name="Peeters C."/>
        </authorList>
    </citation>
    <scope>NUCLEOTIDE SEQUENCE</scope>
    <source>
        <strain evidence="2 4">R-77569</strain>
        <strain evidence="1">R-77591</strain>
    </source>
</reference>
<dbReference type="PANTHER" id="PTHR39550">
    <property type="entry name" value="SLL0658 PROTEIN"/>
    <property type="match status" value="1"/>
</dbReference>
<evidence type="ECO:0000313" key="4">
    <source>
        <dbReference type="Proteomes" id="UP001190452"/>
    </source>
</evidence>
<dbReference type="PANTHER" id="PTHR39550:SF1">
    <property type="entry name" value="SLL0658 PROTEIN"/>
    <property type="match status" value="1"/>
</dbReference>
<protein>
    <recommendedName>
        <fullName evidence="5">DUF3368 domain-containing protein</fullName>
    </recommendedName>
</protein>